<evidence type="ECO:0000313" key="1">
    <source>
        <dbReference type="EMBL" id="TGY71076.1"/>
    </source>
</evidence>
<evidence type="ECO:0000313" key="2">
    <source>
        <dbReference type="Proteomes" id="UP000310760"/>
    </source>
</evidence>
<dbReference type="Proteomes" id="UP000310760">
    <property type="component" value="Unassembled WGS sequence"/>
</dbReference>
<proteinExistence type="predicted"/>
<evidence type="ECO:0008006" key="3">
    <source>
        <dbReference type="Google" id="ProtNLM"/>
    </source>
</evidence>
<sequence length="502" mass="58110">MKLTGIIEDVFNGVTIFRGYASLRNLAILSIKGNYQREHDKHRLEDIKTYMSLSPFVFFPELIFGWQLEDYEIIKQIKEDENANNIITSNNIKFKKNKFKFKPILEIEGPKTKVLSIDIPDTINEPIFSRIDGNHRLSVIDSLIENDEQNSLLHTIVPYSIIIQNKNNESDKYEAAYFYLINSKAKPLTINENLRAIIETGTFSNSEKEGLLSIETSQIDLLEGIIQQLKAQGIDFIKDQFQNEIYSFALTLTTNLVTHVNSTIEQTLSNIINAIKYVNCIYVKNEIRLPNQDIILAMVIHKYNGTTPFTNFLEWINKNEMGNIDNLTFDNILKIYNNLHKQRSYKVFVAMPYISFKRVNEYNKLFSEILSEISKKIGFNLELIPIMRFRGASQRIDKRLIEKIKECDIFIGDLTTCNNNVIFEVGLAEGNDKEILLIKAEEDTSKIPFDEATKLDKGKIIPFDMDKLQYIPYSNSGYYNDIKSIMRINIPEIIKKMSHKKS</sequence>
<dbReference type="RefSeq" id="WP_135951105.1">
    <property type="nucleotide sequence ID" value="NZ_CAOOJZ010000017.1"/>
</dbReference>
<name>A0A4S2FPN4_9BACT</name>
<gene>
    <name evidence="1" type="ORF">E5339_07765</name>
</gene>
<protein>
    <recommendedName>
        <fullName evidence="3">DGQHR domain-containing protein</fullName>
    </recommendedName>
</protein>
<dbReference type="EMBL" id="SRYJ01000014">
    <property type="protein sequence ID" value="TGY71076.1"/>
    <property type="molecule type" value="Genomic_DNA"/>
</dbReference>
<reference evidence="1 2" key="1">
    <citation type="submission" date="2019-04" db="EMBL/GenBank/DDBJ databases">
        <title>Microbes associate with the intestines of laboratory mice.</title>
        <authorList>
            <person name="Navarre W."/>
            <person name="Wong E."/>
            <person name="Huang K."/>
            <person name="Tropini C."/>
            <person name="Ng K."/>
            <person name="Yu B."/>
        </authorList>
    </citation>
    <scope>NUCLEOTIDE SEQUENCE [LARGE SCALE GENOMIC DNA]</scope>
    <source>
        <strain evidence="1 2">NM22_B1</strain>
    </source>
</reference>
<accession>A0A4S2FPN4</accession>
<dbReference type="AlphaFoldDB" id="A0A4S2FPN4"/>
<organism evidence="1 2">
    <name type="scientific">Phocaeicola sartorii</name>
    <dbReference type="NCBI Taxonomy" id="671267"/>
    <lineage>
        <taxon>Bacteria</taxon>
        <taxon>Pseudomonadati</taxon>
        <taxon>Bacteroidota</taxon>
        <taxon>Bacteroidia</taxon>
        <taxon>Bacteroidales</taxon>
        <taxon>Bacteroidaceae</taxon>
        <taxon>Phocaeicola</taxon>
    </lineage>
</organism>
<comment type="caution">
    <text evidence="1">The sequence shown here is derived from an EMBL/GenBank/DDBJ whole genome shotgun (WGS) entry which is preliminary data.</text>
</comment>